<feature type="compositionally biased region" description="Basic and acidic residues" evidence="1">
    <location>
        <begin position="64"/>
        <end position="75"/>
    </location>
</feature>
<dbReference type="InterPro" id="IPR009988">
    <property type="entry name" value="DUF1510"/>
</dbReference>
<keyword evidence="5" id="KW-1185">Reference proteome</keyword>
<evidence type="ECO:0000313" key="5">
    <source>
        <dbReference type="Proteomes" id="UP001501459"/>
    </source>
</evidence>
<feature type="compositionally biased region" description="Polar residues" evidence="1">
    <location>
        <begin position="147"/>
        <end position="160"/>
    </location>
</feature>
<keyword evidence="2" id="KW-0812">Transmembrane</keyword>
<dbReference type="Pfam" id="PF07423">
    <property type="entry name" value="DUF1510"/>
    <property type="match status" value="1"/>
</dbReference>
<evidence type="ECO:0000256" key="1">
    <source>
        <dbReference type="SAM" id="MobiDB-lite"/>
    </source>
</evidence>
<proteinExistence type="predicted"/>
<dbReference type="RefSeq" id="WP_343752696.1">
    <property type="nucleotide sequence ID" value="NZ_BAAADM010000054.1"/>
</dbReference>
<evidence type="ECO:0000256" key="2">
    <source>
        <dbReference type="SAM" id="Phobius"/>
    </source>
</evidence>
<feature type="domain" description="DUF1510" evidence="3">
    <location>
        <begin position="138"/>
        <end position="228"/>
    </location>
</feature>
<organism evidence="4 5">
    <name type="scientific">Lentibacillus halophilus</name>
    <dbReference type="NCBI Taxonomy" id="295065"/>
    <lineage>
        <taxon>Bacteria</taxon>
        <taxon>Bacillati</taxon>
        <taxon>Bacillota</taxon>
        <taxon>Bacilli</taxon>
        <taxon>Bacillales</taxon>
        <taxon>Bacillaceae</taxon>
        <taxon>Lentibacillus</taxon>
    </lineage>
</organism>
<reference evidence="5" key="1">
    <citation type="journal article" date="2019" name="Int. J. Syst. Evol. Microbiol.">
        <title>The Global Catalogue of Microorganisms (GCM) 10K type strain sequencing project: providing services to taxonomists for standard genome sequencing and annotation.</title>
        <authorList>
            <consortium name="The Broad Institute Genomics Platform"/>
            <consortium name="The Broad Institute Genome Sequencing Center for Infectious Disease"/>
            <person name="Wu L."/>
            <person name="Ma J."/>
        </authorList>
    </citation>
    <scope>NUCLEOTIDE SEQUENCE [LARGE SCALE GENOMIC DNA]</scope>
    <source>
        <strain evidence="5">JCM 12149</strain>
    </source>
</reference>
<keyword evidence="2" id="KW-0472">Membrane</keyword>
<feature type="compositionally biased region" description="Low complexity" evidence="1">
    <location>
        <begin position="112"/>
        <end position="121"/>
    </location>
</feature>
<accession>A0ABP3J5S2</accession>
<feature type="compositionally biased region" description="Low complexity" evidence="1">
    <location>
        <begin position="47"/>
        <end position="63"/>
    </location>
</feature>
<feature type="transmembrane region" description="Helical" evidence="2">
    <location>
        <begin position="21"/>
        <end position="43"/>
    </location>
</feature>
<dbReference type="EMBL" id="BAAADM010000054">
    <property type="protein sequence ID" value="GAA0442790.1"/>
    <property type="molecule type" value="Genomic_DNA"/>
</dbReference>
<name>A0ABP3J5S2_9BACI</name>
<keyword evidence="2" id="KW-1133">Transmembrane helix</keyword>
<comment type="caution">
    <text evidence="4">The sequence shown here is derived from an EMBL/GenBank/DDBJ whole genome shotgun (WGS) entry which is preliminary data.</text>
</comment>
<evidence type="ECO:0000259" key="3">
    <source>
        <dbReference type="Pfam" id="PF07423"/>
    </source>
</evidence>
<feature type="region of interest" description="Disordered" evidence="1">
    <location>
        <begin position="47"/>
        <end position="163"/>
    </location>
</feature>
<gene>
    <name evidence="4" type="ORF">GCM10008983_19880</name>
</gene>
<evidence type="ECO:0000313" key="4">
    <source>
        <dbReference type="EMBL" id="GAA0442790.1"/>
    </source>
</evidence>
<sequence>MSDDDHLSRINKYEKRRKNTRSLSVFIVLGSILLIALVLVLIFSGGDESNTGTDESSTSSNNDTEQKEAEQHDETGQSQSSNDRVDSENSMDKPANNNSTNDQTDGDDSGDNNDNNDSMDSVDTEQVSPSDDNVIKAYTGDWKPVGTDQSGPHTTDYNEGSQDREEMREAVAAATGLNVDTFTMWYVSRNGDQQVLTTVSSNDESTVYRVYLSWIKHKGWKPTKVERLKENDQKWRYE</sequence>
<protein>
    <submittedName>
        <fullName evidence="4">YrrS family protein</fullName>
    </submittedName>
</protein>
<dbReference type="Proteomes" id="UP001501459">
    <property type="component" value="Unassembled WGS sequence"/>
</dbReference>